<sequence length="379" mass="40862">MDPQAAAAATASEPTYLHPTGFAEIILSFTVLLILIDDVLTWLGLIFNLFQYGVVMWGTMVGIGTPDSIINGNMKILLQVAKVTYWLNVTYLLAIGFIKASICSTLLRINKGNSQRGVTWALWLIMFAIVTSTLGEFLTFVVRCVPSGACKDSNQTIAILQWIGVSVSIALDIALAIVPVFIIRGLRMKKSLKLSTGAILGMGGIACLAAILRIPSQIQAVGSDGANELYKIGSFVLWSEIETGMGLIASCLPMLRKLFRSFDAENPTVAPGKRVYYNTPNSGHSGQTPGNKAERLPYDSYLVSENMQLAKKDWTQASHSSDGATLALQPTYSSRATASTSPGGPAHSDWVNLNNTSSTRGLVLPPRNVDEMHLYGQVS</sequence>
<feature type="domain" description="Rhodopsin" evidence="8">
    <location>
        <begin position="35"/>
        <end position="260"/>
    </location>
</feature>
<organism evidence="9 10">
    <name type="scientific">Cytospora mali</name>
    <name type="common">Apple Valsa canker fungus</name>
    <name type="synonym">Valsa mali</name>
    <dbReference type="NCBI Taxonomy" id="578113"/>
    <lineage>
        <taxon>Eukaryota</taxon>
        <taxon>Fungi</taxon>
        <taxon>Dikarya</taxon>
        <taxon>Ascomycota</taxon>
        <taxon>Pezizomycotina</taxon>
        <taxon>Sordariomycetes</taxon>
        <taxon>Sordariomycetidae</taxon>
        <taxon>Diaporthales</taxon>
        <taxon>Cytosporaceae</taxon>
        <taxon>Cytospora</taxon>
    </lineage>
</organism>
<evidence type="ECO:0000256" key="6">
    <source>
        <dbReference type="SAM" id="MobiDB-lite"/>
    </source>
</evidence>
<evidence type="ECO:0000313" key="9">
    <source>
        <dbReference type="EMBL" id="KUI70663.1"/>
    </source>
</evidence>
<feature type="transmembrane region" description="Helical" evidence="7">
    <location>
        <begin position="162"/>
        <end position="182"/>
    </location>
</feature>
<dbReference type="EMBL" id="CM003103">
    <property type="protein sequence ID" value="KUI70663.1"/>
    <property type="molecule type" value="Genomic_DNA"/>
</dbReference>
<keyword evidence="4 7" id="KW-0472">Membrane</keyword>
<feature type="region of interest" description="Disordered" evidence="6">
    <location>
        <begin position="274"/>
        <end position="293"/>
    </location>
</feature>
<feature type="transmembrane region" description="Helical" evidence="7">
    <location>
        <begin position="194"/>
        <end position="215"/>
    </location>
</feature>
<feature type="transmembrane region" description="Helical" evidence="7">
    <location>
        <begin position="16"/>
        <end position="36"/>
    </location>
</feature>
<keyword evidence="10" id="KW-1185">Reference proteome</keyword>
<dbReference type="InterPro" id="IPR049326">
    <property type="entry name" value="Rhodopsin_dom_fungi"/>
</dbReference>
<dbReference type="PANTHER" id="PTHR33048:SF15">
    <property type="entry name" value="INTEGRAL MEMBRANE PROTEIN"/>
    <property type="match status" value="1"/>
</dbReference>
<protein>
    <recommendedName>
        <fullName evidence="8">Rhodopsin domain-containing protein</fullName>
    </recommendedName>
</protein>
<accession>A0A194W3K4</accession>
<keyword evidence="2 7" id="KW-0812">Transmembrane</keyword>
<evidence type="ECO:0000256" key="7">
    <source>
        <dbReference type="SAM" id="Phobius"/>
    </source>
</evidence>
<dbReference type="OrthoDB" id="5393606at2759"/>
<dbReference type="PANTHER" id="PTHR33048">
    <property type="entry name" value="PTH11-LIKE INTEGRAL MEMBRANE PROTEIN (AFU_ORTHOLOGUE AFUA_5G11245)"/>
    <property type="match status" value="1"/>
</dbReference>
<evidence type="ECO:0000256" key="1">
    <source>
        <dbReference type="ARBA" id="ARBA00004141"/>
    </source>
</evidence>
<proteinExistence type="inferred from homology"/>
<feature type="transmembrane region" description="Helical" evidence="7">
    <location>
        <begin position="85"/>
        <end position="109"/>
    </location>
</feature>
<dbReference type="Pfam" id="PF20684">
    <property type="entry name" value="Fung_rhodopsin"/>
    <property type="match status" value="1"/>
</dbReference>
<dbReference type="GO" id="GO:0016020">
    <property type="term" value="C:membrane"/>
    <property type="evidence" value="ECO:0007669"/>
    <property type="project" value="UniProtKB-SubCell"/>
</dbReference>
<reference evidence="9" key="1">
    <citation type="submission" date="2014-12" db="EMBL/GenBank/DDBJ databases">
        <title>Genome Sequence of Valsa Canker Pathogens Uncovers a Specific Adaption of Colonization on Woody Bark.</title>
        <authorList>
            <person name="Yin Z."/>
            <person name="Liu H."/>
            <person name="Gao X."/>
            <person name="Li Z."/>
            <person name="Song N."/>
            <person name="Ke X."/>
            <person name="Dai Q."/>
            <person name="Wu Y."/>
            <person name="Sun Y."/>
            <person name="Xu J.-R."/>
            <person name="Kang Z.K."/>
            <person name="Wang L."/>
            <person name="Huang L."/>
        </authorList>
    </citation>
    <scope>NUCLEOTIDE SEQUENCE [LARGE SCALE GENOMIC DNA]</scope>
    <source>
        <strain evidence="9">03-8</strain>
    </source>
</reference>
<feature type="compositionally biased region" description="Polar residues" evidence="6">
    <location>
        <begin position="278"/>
        <end position="290"/>
    </location>
</feature>
<comment type="similarity">
    <text evidence="5">Belongs to the SAT4 family.</text>
</comment>
<dbReference type="InterPro" id="IPR052337">
    <property type="entry name" value="SAT4-like"/>
</dbReference>
<evidence type="ECO:0000256" key="5">
    <source>
        <dbReference type="ARBA" id="ARBA00038359"/>
    </source>
</evidence>
<evidence type="ECO:0000259" key="8">
    <source>
        <dbReference type="Pfam" id="PF20684"/>
    </source>
</evidence>
<dbReference type="Proteomes" id="UP000078559">
    <property type="component" value="Chromosome 6"/>
</dbReference>
<name>A0A194W3K4_CYTMA</name>
<feature type="transmembrane region" description="Helical" evidence="7">
    <location>
        <begin position="43"/>
        <end position="65"/>
    </location>
</feature>
<gene>
    <name evidence="9" type="ORF">VM1G_06311</name>
</gene>
<dbReference type="AlphaFoldDB" id="A0A194W3K4"/>
<evidence type="ECO:0000313" key="10">
    <source>
        <dbReference type="Proteomes" id="UP000078559"/>
    </source>
</evidence>
<evidence type="ECO:0000256" key="2">
    <source>
        <dbReference type="ARBA" id="ARBA00022692"/>
    </source>
</evidence>
<evidence type="ECO:0000256" key="4">
    <source>
        <dbReference type="ARBA" id="ARBA00023136"/>
    </source>
</evidence>
<comment type="subcellular location">
    <subcellularLocation>
        <location evidence="1">Membrane</location>
        <topology evidence="1">Multi-pass membrane protein</topology>
    </subcellularLocation>
</comment>
<evidence type="ECO:0000256" key="3">
    <source>
        <dbReference type="ARBA" id="ARBA00022989"/>
    </source>
</evidence>
<keyword evidence="3 7" id="KW-1133">Transmembrane helix</keyword>
<feature type="transmembrane region" description="Helical" evidence="7">
    <location>
        <begin position="121"/>
        <end position="142"/>
    </location>
</feature>